<dbReference type="AlphaFoldDB" id="A0A6L2LII7"/>
<comment type="caution">
    <text evidence="2">The sequence shown here is derived from an EMBL/GenBank/DDBJ whole genome shotgun (WGS) entry which is preliminary data.</text>
</comment>
<feature type="compositionally biased region" description="Polar residues" evidence="1">
    <location>
        <begin position="174"/>
        <end position="186"/>
    </location>
</feature>
<reference evidence="2" key="1">
    <citation type="journal article" date="2019" name="Sci. Rep.">
        <title>Draft genome of Tanacetum cinerariifolium, the natural source of mosquito coil.</title>
        <authorList>
            <person name="Yamashiro T."/>
            <person name="Shiraishi A."/>
            <person name="Satake H."/>
            <person name="Nakayama K."/>
        </authorList>
    </citation>
    <scope>NUCLEOTIDE SEQUENCE</scope>
</reference>
<proteinExistence type="predicted"/>
<feature type="region of interest" description="Disordered" evidence="1">
    <location>
        <begin position="218"/>
        <end position="251"/>
    </location>
</feature>
<organism evidence="2">
    <name type="scientific">Tanacetum cinerariifolium</name>
    <name type="common">Dalmatian daisy</name>
    <name type="synonym">Chrysanthemum cinerariifolium</name>
    <dbReference type="NCBI Taxonomy" id="118510"/>
    <lineage>
        <taxon>Eukaryota</taxon>
        <taxon>Viridiplantae</taxon>
        <taxon>Streptophyta</taxon>
        <taxon>Embryophyta</taxon>
        <taxon>Tracheophyta</taxon>
        <taxon>Spermatophyta</taxon>
        <taxon>Magnoliopsida</taxon>
        <taxon>eudicotyledons</taxon>
        <taxon>Gunneridae</taxon>
        <taxon>Pentapetalae</taxon>
        <taxon>asterids</taxon>
        <taxon>campanulids</taxon>
        <taxon>Asterales</taxon>
        <taxon>Asteraceae</taxon>
        <taxon>Asteroideae</taxon>
        <taxon>Anthemideae</taxon>
        <taxon>Anthemidinae</taxon>
        <taxon>Tanacetum</taxon>
    </lineage>
</organism>
<feature type="region of interest" description="Disordered" evidence="1">
    <location>
        <begin position="165"/>
        <end position="203"/>
    </location>
</feature>
<sequence>MLLLITPSIFDSLVKQFWSTATLRSPELADDGGIADLPIAEIYSGMDTFSTKFGGWDQFGSPIVVALICLSDERRFNWSSYIFKGMVSNIRNAKKFFMYPRFLQAILGIETKIKRQYKVLMFSSKLFTNIRLNFEGHHMPLLHAMLLQAQIGEGAEVAAQAVPQHMPAPDQPQDHLSTPPRQQTSDPHAPVLEHGQSSDPNTASFYRSHEIAASPFTNVEDEPLGGSFHMSPPRSTQAPPAGQPSGGAEDPITLTALSSVVSNLVQKVKAMEVKLKTKKRKLVVSDSDQKDGRQQDVDLNALRALANTAVTIDLNIPPGGASSNPAGSTSVLAVVPTGAFTVPAGSPSVSAVVPTGASTVPAGSPTVPVDVPPSVAPAEVSNKGNSPMVEEDIPVKQGHLSRWKRIDLVRRLRSGCMMKNKLNWTDKEQSCNDEDNKKFLIQPYNFPARMAALIKIKRQAMAEKLARERQNRPMTQAQQRSYMRQYKSTEAPIPSVPEVLKSLAISSPPSFGTRKKSLGRKRLTKPKSTLQELDLDADAQTFIKVISTEDSDDEAPPVWSALVGWEVIFTPLGDVNALYRIDQSTKHFTTLRQILHMVDIQDLVKLYGLVVQYYENHLVAGAGLILWVKLMERILTHKLEIDTDVVGNDMTTAEQLIQFIKNQLAAAQVSSVRSWYVVPTGRVVVPTGRYVVSAGNVLLLVLAVKIYLEWDPTRRMMWKDLMVYKRIVGNEAWFLMGDMNVTLFPNVHSIGCSHMTSDMVFPNSLQAKKKAFKFANFVVDKEDFIPITKIDKDPDNKLLREAKSKVLAEYVDSMKDGEKLLFLNPSNKAPGPDRFSSLFFKKAWSIVGKDMCIAVKDFFDNGKIPREINSTIISLVPKILTPNKVTDFRPIACCNVLYKCISKIITERMKIGLGKIVGLNQSAFVPNRNVQDNILLSQELLKGYEMKDGPSRVAMKIDIQKPMIPMDEEEKQSILSSVPFGVEKLHVKYLGVPLTSKRIGYEFTSAPFFKCGYAEEYWKLAMAKMGVAYAQMEWNDLFGLGRSNYGGMYKMSNLVGCILRYSPSLCVKGCYSLLDDACPISLQSILVQSMDGRVSALLASSVRYRIDVSEKS</sequence>
<dbReference type="InterPro" id="IPR052343">
    <property type="entry name" value="Retrotransposon-Effector_Assoc"/>
</dbReference>
<dbReference type="EMBL" id="BKCJ010004276">
    <property type="protein sequence ID" value="GEU60064.1"/>
    <property type="molecule type" value="Genomic_DNA"/>
</dbReference>
<protein>
    <submittedName>
        <fullName evidence="2">Uncharacterized protein</fullName>
    </submittedName>
</protein>
<name>A0A6L2LII7_TANCI</name>
<dbReference type="PANTHER" id="PTHR46890">
    <property type="entry name" value="NON-LTR RETROLELEMENT REVERSE TRANSCRIPTASE-LIKE PROTEIN-RELATED"/>
    <property type="match status" value="1"/>
</dbReference>
<gene>
    <name evidence="2" type="ORF">Tci_032042</name>
</gene>
<evidence type="ECO:0000313" key="2">
    <source>
        <dbReference type="EMBL" id="GEU60064.1"/>
    </source>
</evidence>
<accession>A0A6L2LII7</accession>
<dbReference type="PANTHER" id="PTHR46890:SF48">
    <property type="entry name" value="RNA-DIRECTED DNA POLYMERASE"/>
    <property type="match status" value="1"/>
</dbReference>
<evidence type="ECO:0000256" key="1">
    <source>
        <dbReference type="SAM" id="MobiDB-lite"/>
    </source>
</evidence>